<evidence type="ECO:0000313" key="4">
    <source>
        <dbReference type="EMBL" id="VDP71065.1"/>
    </source>
</evidence>
<evidence type="ECO:0000313" key="6">
    <source>
        <dbReference type="WBParaSite" id="ECPE_0000394201-mRNA-1"/>
    </source>
</evidence>
<gene>
    <name evidence="4" type="ORF">ECPE_LOCUS3934</name>
</gene>
<reference evidence="4 5" key="2">
    <citation type="submission" date="2018-11" db="EMBL/GenBank/DDBJ databases">
        <authorList>
            <consortium name="Pathogen Informatics"/>
        </authorList>
    </citation>
    <scope>NUCLEOTIDE SEQUENCE [LARGE SCALE GENOMIC DNA]</scope>
    <source>
        <strain evidence="4 5">Egypt</strain>
    </source>
</reference>
<sequence length="370" mass="40931">MKLKPFDLYQKFYPVGIKNDARVQRELASQSLPSEERRYYLPSRTTLELPWDCLIARLRDLSAVFDSARKKSEKRTHNSPLSIHSGQNIDTSALHSIDTKDQTTRSSCEIPIKSVTRIPHKGRSVIRDHTESLATPGLSDPVGAAKGGLGWMPSRSSKCRRLDKSSLEPAPLATDDPDVLNAVPELSTSRLVGDHYFLNLSDSDEDVEDQEEYGTSSSAKRSSTGRKGRGRPRDPDPTWSAPSPSTKRSGVRITKGSDLLLSPANAKACLPTSALTGGRLACGRFVGDLDSRAIEVRSFRVENLRLRMPVYFDRPLLIPGVETPSLFQKTLDIYPHSFQSLDPQSSTTSKQSKTKTGTTVRQRLAKRLGL</sequence>
<feature type="region of interest" description="Disordered" evidence="3">
    <location>
        <begin position="338"/>
        <end position="360"/>
    </location>
</feature>
<dbReference type="InterPro" id="IPR000637">
    <property type="entry name" value="HMGI/Y_DNA-bd_CS"/>
</dbReference>
<reference evidence="6" key="1">
    <citation type="submission" date="2016-06" db="UniProtKB">
        <authorList>
            <consortium name="WormBaseParasite"/>
        </authorList>
    </citation>
    <scope>IDENTIFICATION</scope>
</reference>
<dbReference type="GO" id="GO:0005634">
    <property type="term" value="C:nucleus"/>
    <property type="evidence" value="ECO:0007669"/>
    <property type="project" value="UniProtKB-SubCell"/>
</dbReference>
<dbReference type="OrthoDB" id="6284775at2759"/>
<evidence type="ECO:0000256" key="1">
    <source>
        <dbReference type="ARBA" id="ARBA00004123"/>
    </source>
</evidence>
<dbReference type="WBParaSite" id="ECPE_0000394201-mRNA-1">
    <property type="protein sequence ID" value="ECPE_0000394201-mRNA-1"/>
    <property type="gene ID" value="ECPE_0000394201"/>
</dbReference>
<name>A0A183AAF0_9TREM</name>
<dbReference type="Proteomes" id="UP000272942">
    <property type="component" value="Unassembled WGS sequence"/>
</dbReference>
<evidence type="ECO:0000313" key="5">
    <source>
        <dbReference type="Proteomes" id="UP000272942"/>
    </source>
</evidence>
<feature type="region of interest" description="Disordered" evidence="3">
    <location>
        <begin position="129"/>
        <end position="179"/>
    </location>
</feature>
<dbReference type="AlphaFoldDB" id="A0A183AAF0"/>
<organism evidence="6">
    <name type="scientific">Echinostoma caproni</name>
    <dbReference type="NCBI Taxonomy" id="27848"/>
    <lineage>
        <taxon>Eukaryota</taxon>
        <taxon>Metazoa</taxon>
        <taxon>Spiralia</taxon>
        <taxon>Lophotrochozoa</taxon>
        <taxon>Platyhelminthes</taxon>
        <taxon>Trematoda</taxon>
        <taxon>Digenea</taxon>
        <taxon>Plagiorchiida</taxon>
        <taxon>Echinostomata</taxon>
        <taxon>Echinostomatoidea</taxon>
        <taxon>Echinostomatidae</taxon>
        <taxon>Echinostoma</taxon>
    </lineage>
</organism>
<comment type="subcellular location">
    <subcellularLocation>
        <location evidence="1">Nucleus</location>
    </subcellularLocation>
</comment>
<dbReference type="EMBL" id="UZAN01040826">
    <property type="protein sequence ID" value="VDP71065.1"/>
    <property type="molecule type" value="Genomic_DNA"/>
</dbReference>
<proteinExistence type="predicted"/>
<keyword evidence="2" id="KW-0539">Nucleus</keyword>
<keyword evidence="5" id="KW-1185">Reference proteome</keyword>
<evidence type="ECO:0000256" key="3">
    <source>
        <dbReference type="SAM" id="MobiDB-lite"/>
    </source>
</evidence>
<protein>
    <submittedName>
        <fullName evidence="4 6">Uncharacterized protein</fullName>
    </submittedName>
</protein>
<dbReference type="PROSITE" id="PS00354">
    <property type="entry name" value="HMGI_Y"/>
    <property type="match status" value="1"/>
</dbReference>
<feature type="compositionally biased region" description="Polar residues" evidence="3">
    <location>
        <begin position="78"/>
        <end position="94"/>
    </location>
</feature>
<accession>A0A183AAF0</accession>
<feature type="compositionally biased region" description="Acidic residues" evidence="3">
    <location>
        <begin position="203"/>
        <end position="212"/>
    </location>
</feature>
<evidence type="ECO:0000256" key="2">
    <source>
        <dbReference type="ARBA" id="ARBA00023242"/>
    </source>
</evidence>
<dbReference type="GO" id="GO:0006355">
    <property type="term" value="P:regulation of DNA-templated transcription"/>
    <property type="evidence" value="ECO:0007669"/>
    <property type="project" value="InterPro"/>
</dbReference>
<feature type="compositionally biased region" description="Low complexity" evidence="3">
    <location>
        <begin position="344"/>
        <end position="359"/>
    </location>
</feature>
<feature type="region of interest" description="Disordered" evidence="3">
    <location>
        <begin position="71"/>
        <end position="106"/>
    </location>
</feature>
<feature type="region of interest" description="Disordered" evidence="3">
    <location>
        <begin position="203"/>
        <end position="251"/>
    </location>
</feature>